<keyword evidence="5" id="KW-1185">Reference proteome</keyword>
<proteinExistence type="predicted"/>
<dbReference type="AlphaFoldDB" id="A0A4Q7LUB9"/>
<evidence type="ECO:0000313" key="4">
    <source>
        <dbReference type="EMBL" id="RZS58404.1"/>
    </source>
</evidence>
<feature type="region of interest" description="Disordered" evidence="2">
    <location>
        <begin position="105"/>
        <end position="129"/>
    </location>
</feature>
<sequence length="129" mass="14381">MSEELADAPASPQPRLLTRLRQAIRVRQYALRTEEVYVGWARRYIHFHGRRHHQDLGEPEVTAFLTHLASERNVSASTPSQARTALQLLHQKVLGIDLPWLDEGASPGRASAMQPGRAGAVVRPAPPHK</sequence>
<keyword evidence="1" id="KW-0238">DNA-binding</keyword>
<dbReference type="Proteomes" id="UP000293433">
    <property type="component" value="Unassembled WGS sequence"/>
</dbReference>
<dbReference type="InterPro" id="IPR010998">
    <property type="entry name" value="Integrase_recombinase_N"/>
</dbReference>
<dbReference type="Pfam" id="PF13495">
    <property type="entry name" value="Phage_int_SAM_4"/>
    <property type="match status" value="1"/>
</dbReference>
<dbReference type="GO" id="GO:0003677">
    <property type="term" value="F:DNA binding"/>
    <property type="evidence" value="ECO:0007669"/>
    <property type="project" value="UniProtKB-KW"/>
</dbReference>
<organism evidence="4 5">
    <name type="scientific">Sphaerotilus mobilis</name>
    <dbReference type="NCBI Taxonomy" id="47994"/>
    <lineage>
        <taxon>Bacteria</taxon>
        <taxon>Pseudomonadati</taxon>
        <taxon>Pseudomonadota</taxon>
        <taxon>Betaproteobacteria</taxon>
        <taxon>Burkholderiales</taxon>
        <taxon>Sphaerotilaceae</taxon>
        <taxon>Sphaerotilus</taxon>
    </lineage>
</organism>
<gene>
    <name evidence="4" type="ORF">EV685_0697</name>
</gene>
<dbReference type="InterPro" id="IPR004107">
    <property type="entry name" value="Integrase_SAM-like_N"/>
</dbReference>
<evidence type="ECO:0000259" key="3">
    <source>
        <dbReference type="Pfam" id="PF13495"/>
    </source>
</evidence>
<evidence type="ECO:0000313" key="5">
    <source>
        <dbReference type="Proteomes" id="UP000293433"/>
    </source>
</evidence>
<feature type="domain" description="Integrase SAM-like N-terminal" evidence="3">
    <location>
        <begin position="16"/>
        <end position="99"/>
    </location>
</feature>
<accession>A0A4Q7LUB9</accession>
<evidence type="ECO:0000256" key="2">
    <source>
        <dbReference type="SAM" id="MobiDB-lite"/>
    </source>
</evidence>
<reference evidence="4 5" key="1">
    <citation type="submission" date="2019-02" db="EMBL/GenBank/DDBJ databases">
        <title>Genomic Encyclopedia of Type Strains, Phase IV (KMG-IV): sequencing the most valuable type-strain genomes for metagenomic binning, comparative biology and taxonomic classification.</title>
        <authorList>
            <person name="Goeker M."/>
        </authorList>
    </citation>
    <scope>NUCLEOTIDE SEQUENCE [LARGE SCALE GENOMIC DNA]</scope>
    <source>
        <strain evidence="4 5">DSM 10617</strain>
    </source>
</reference>
<evidence type="ECO:0000256" key="1">
    <source>
        <dbReference type="ARBA" id="ARBA00023125"/>
    </source>
</evidence>
<comment type="caution">
    <text evidence="4">The sequence shown here is derived from an EMBL/GenBank/DDBJ whole genome shotgun (WGS) entry which is preliminary data.</text>
</comment>
<dbReference type="RefSeq" id="WP_130480555.1">
    <property type="nucleotide sequence ID" value="NZ_SGWV01000007.1"/>
</dbReference>
<dbReference type="OrthoDB" id="9801717at2"/>
<name>A0A4Q7LUB9_9BURK</name>
<dbReference type="EMBL" id="SGWV01000007">
    <property type="protein sequence ID" value="RZS58404.1"/>
    <property type="molecule type" value="Genomic_DNA"/>
</dbReference>
<dbReference type="Gene3D" id="1.10.150.130">
    <property type="match status" value="1"/>
</dbReference>
<dbReference type="GO" id="GO:0015074">
    <property type="term" value="P:DNA integration"/>
    <property type="evidence" value="ECO:0007669"/>
    <property type="project" value="InterPro"/>
</dbReference>
<protein>
    <submittedName>
        <fullName evidence="4">Integrase-like protein</fullName>
    </submittedName>
</protein>